<evidence type="ECO:0000313" key="5">
    <source>
        <dbReference type="Proteomes" id="UP000494165"/>
    </source>
</evidence>
<evidence type="ECO:0000256" key="2">
    <source>
        <dbReference type="ARBA" id="ARBA00022448"/>
    </source>
</evidence>
<dbReference type="PANTHER" id="PTHR45715">
    <property type="entry name" value="ATPASE H+-TRANSPORTING V1 SUBUNIT E1A-RELATED"/>
    <property type="match status" value="1"/>
</dbReference>
<evidence type="ECO:0000256" key="3">
    <source>
        <dbReference type="ARBA" id="ARBA00023065"/>
    </source>
</evidence>
<keyword evidence="2" id="KW-0813">Transport</keyword>
<evidence type="ECO:0000256" key="1">
    <source>
        <dbReference type="ARBA" id="ARBA00005901"/>
    </source>
</evidence>
<dbReference type="OrthoDB" id="10263003at2759"/>
<comment type="similarity">
    <text evidence="1">Belongs to the V-ATPase E subunit family.</text>
</comment>
<dbReference type="Pfam" id="PF01991">
    <property type="entry name" value="vATP-synt_E"/>
    <property type="match status" value="1"/>
</dbReference>
<name>A0A8S1DHF5_9INSE</name>
<evidence type="ECO:0000313" key="4">
    <source>
        <dbReference type="EMBL" id="CAB3377313.1"/>
    </source>
</evidence>
<dbReference type="GO" id="GO:0033178">
    <property type="term" value="C:proton-transporting two-sector ATPase complex, catalytic domain"/>
    <property type="evidence" value="ECO:0007669"/>
    <property type="project" value="InterPro"/>
</dbReference>
<comment type="caution">
    <text evidence="4">The sequence shown here is derived from an EMBL/GenBank/DDBJ whole genome shotgun (WGS) entry which is preliminary data.</text>
</comment>
<dbReference type="Gene3D" id="3.30.2320.30">
    <property type="entry name" value="ATP synthase, E subunit, C-terminal"/>
    <property type="match status" value="1"/>
</dbReference>
<sequence>MKKMVRSNNSNPAKVFCKEEIQRQVSHMTAFIDQEADEKVAELDAKAEEEYNLEKGTITNQERVKITDAYIKKEKQIRIQKQIATSNYNNQLRLKVLAEREAHVNKTIEETRESLGRIAEDREKYLVVMRQLILQGVLQFLESNVTLRVREEDVDIARSVIDAVTQEYTNITGKNCEIVIDDKNYLPVKSCGGVILYAQNERMKIVNTLDARLTLITSQVIPAVRVSLFGENTNRKFYD</sequence>
<dbReference type="AlphaFoldDB" id="A0A8S1DHF5"/>
<keyword evidence="5" id="KW-1185">Reference proteome</keyword>
<organism evidence="4 5">
    <name type="scientific">Cloeon dipterum</name>
    <dbReference type="NCBI Taxonomy" id="197152"/>
    <lineage>
        <taxon>Eukaryota</taxon>
        <taxon>Metazoa</taxon>
        <taxon>Ecdysozoa</taxon>
        <taxon>Arthropoda</taxon>
        <taxon>Hexapoda</taxon>
        <taxon>Insecta</taxon>
        <taxon>Pterygota</taxon>
        <taxon>Palaeoptera</taxon>
        <taxon>Ephemeroptera</taxon>
        <taxon>Pisciforma</taxon>
        <taxon>Baetidae</taxon>
        <taxon>Cloeon</taxon>
    </lineage>
</organism>
<accession>A0A8S1DHF5</accession>
<reference evidence="4 5" key="1">
    <citation type="submission" date="2020-04" db="EMBL/GenBank/DDBJ databases">
        <authorList>
            <person name="Alioto T."/>
            <person name="Alioto T."/>
            <person name="Gomez Garrido J."/>
        </authorList>
    </citation>
    <scope>NUCLEOTIDE SEQUENCE [LARGE SCALE GENOMIC DNA]</scope>
</reference>
<dbReference type="Proteomes" id="UP000494165">
    <property type="component" value="Unassembled WGS sequence"/>
</dbReference>
<proteinExistence type="inferred from homology"/>
<dbReference type="EMBL" id="CADEPI010000143">
    <property type="protein sequence ID" value="CAB3377313.1"/>
    <property type="molecule type" value="Genomic_DNA"/>
</dbReference>
<dbReference type="InterPro" id="IPR002842">
    <property type="entry name" value="ATPase_V1_Esu"/>
</dbReference>
<evidence type="ECO:0008006" key="6">
    <source>
        <dbReference type="Google" id="ProtNLM"/>
    </source>
</evidence>
<protein>
    <recommendedName>
        <fullName evidence="6">V-type proton ATPase subunit E</fullName>
    </recommendedName>
</protein>
<dbReference type="SUPFAM" id="SSF160527">
    <property type="entry name" value="V-type ATPase subunit E-like"/>
    <property type="match status" value="1"/>
</dbReference>
<dbReference type="InterPro" id="IPR038495">
    <property type="entry name" value="ATPase_E_C"/>
</dbReference>
<dbReference type="Gene3D" id="6.10.250.1620">
    <property type="match status" value="1"/>
</dbReference>
<keyword evidence="3" id="KW-0406">Ion transport</keyword>
<dbReference type="GO" id="GO:0046961">
    <property type="term" value="F:proton-transporting ATPase activity, rotational mechanism"/>
    <property type="evidence" value="ECO:0007669"/>
    <property type="project" value="InterPro"/>
</dbReference>
<gene>
    <name evidence="4" type="ORF">CLODIP_2_CD05639</name>
</gene>